<dbReference type="RefSeq" id="WP_172423433.1">
    <property type="nucleotide sequence ID" value="NZ_CP019717.1"/>
</dbReference>
<dbReference type="Pfam" id="PF04545">
    <property type="entry name" value="Sigma70_r4"/>
    <property type="match status" value="1"/>
</dbReference>
<dbReference type="Proteomes" id="UP000464330">
    <property type="component" value="Chromosome"/>
</dbReference>
<evidence type="ECO:0000313" key="7">
    <source>
        <dbReference type="EMBL" id="QHZ52176.1"/>
    </source>
</evidence>
<dbReference type="InterPro" id="IPR013325">
    <property type="entry name" value="RNA_pol_sigma_r2"/>
</dbReference>
<reference evidence="7 8" key="1">
    <citation type="journal article" date="2020" name="Int. J. Med. Microbiol.">
        <title>Discovery of Paenibacillus larvae ERIC V: Phenotypic and genomic comparison to genotypes ERIC I-IV reveal different inventories of virulence factors which correlate with epidemiological prevalences of American Foulbrood.</title>
        <authorList>
            <person name="Beims H."/>
            <person name="Bunk B."/>
            <person name="Erler S."/>
            <person name="Mohr K.I."/>
            <person name="Sproer C."/>
            <person name="Pradella S."/>
            <person name="Gunther G."/>
            <person name="Rohde M."/>
            <person name="von der Ohe W."/>
            <person name="Steinert M."/>
        </authorList>
    </citation>
    <scope>NUCLEOTIDE SEQUENCE [LARGE SCALE GENOMIC DNA]</scope>
    <source>
        <strain evidence="7">Eric_V</strain>
    </source>
</reference>
<dbReference type="Gene3D" id="1.10.1740.10">
    <property type="match status" value="1"/>
</dbReference>
<dbReference type="GO" id="GO:0003677">
    <property type="term" value="F:DNA binding"/>
    <property type="evidence" value="ECO:0007669"/>
    <property type="project" value="UniProtKB-KW"/>
</dbReference>
<dbReference type="GO" id="GO:0006352">
    <property type="term" value="P:DNA-templated transcription initiation"/>
    <property type="evidence" value="ECO:0007669"/>
    <property type="project" value="InterPro"/>
</dbReference>
<evidence type="ECO:0000256" key="4">
    <source>
        <dbReference type="ARBA" id="ARBA00023163"/>
    </source>
</evidence>
<evidence type="ECO:0000259" key="5">
    <source>
        <dbReference type="Pfam" id="PF04542"/>
    </source>
</evidence>
<dbReference type="InterPro" id="IPR014284">
    <property type="entry name" value="RNA_pol_sigma-70_dom"/>
</dbReference>
<dbReference type="SUPFAM" id="SSF88946">
    <property type="entry name" value="Sigma2 domain of RNA polymerase sigma factors"/>
    <property type="match status" value="1"/>
</dbReference>
<dbReference type="InterPro" id="IPR013324">
    <property type="entry name" value="RNA_pol_sigma_r3/r4-like"/>
</dbReference>
<dbReference type="InterPro" id="IPR007630">
    <property type="entry name" value="RNA_pol_sigma70_r4"/>
</dbReference>
<evidence type="ECO:0000256" key="1">
    <source>
        <dbReference type="ARBA" id="ARBA00023015"/>
    </source>
</evidence>
<keyword evidence="2" id="KW-0731">Sigma factor</keyword>
<dbReference type="EMBL" id="CP019717">
    <property type="protein sequence ID" value="QHZ52176.1"/>
    <property type="molecule type" value="Genomic_DNA"/>
</dbReference>
<organism evidence="7 8">
    <name type="scientific">Paenibacillus larvae subsp. larvae</name>
    <dbReference type="NCBI Taxonomy" id="147375"/>
    <lineage>
        <taxon>Bacteria</taxon>
        <taxon>Bacillati</taxon>
        <taxon>Bacillota</taxon>
        <taxon>Bacilli</taxon>
        <taxon>Bacillales</taxon>
        <taxon>Paenibacillaceae</taxon>
        <taxon>Paenibacillus</taxon>
    </lineage>
</organism>
<dbReference type="PANTHER" id="PTHR30385">
    <property type="entry name" value="SIGMA FACTOR F FLAGELLAR"/>
    <property type="match status" value="1"/>
</dbReference>
<protein>
    <submittedName>
        <fullName evidence="7">RNA polymerase sigma-F factor SigF</fullName>
    </submittedName>
</protein>
<proteinExistence type="predicted"/>
<evidence type="ECO:0000256" key="3">
    <source>
        <dbReference type="ARBA" id="ARBA00023125"/>
    </source>
</evidence>
<keyword evidence="3" id="KW-0238">DNA-binding</keyword>
<dbReference type="InterPro" id="IPR007627">
    <property type="entry name" value="RNA_pol_sigma70_r2"/>
</dbReference>
<dbReference type="AlphaFoldDB" id="A0A6C0QVC9"/>
<dbReference type="NCBIfam" id="TIGR02937">
    <property type="entry name" value="sigma70-ECF"/>
    <property type="match status" value="1"/>
</dbReference>
<dbReference type="SUPFAM" id="SSF88659">
    <property type="entry name" value="Sigma3 and sigma4 domains of RNA polymerase sigma factors"/>
    <property type="match status" value="1"/>
</dbReference>
<sequence>MSKRYNPHLGYEDEMIPAYEKMVHSVARKYRSCIGAGLDYDDLVSVGMIGLIQAFRNYDPDRFNGKVTSFSTYAIPTIRGNIQRFLSDKRFSVRVPRSIQDKLTVIWKQGWDQESAESIAEKTGWKLSEIREVQRHIAGWAVASLDQALLNSDKTNEEATMLDVLPVMTDFTSVHVQDFLSALKPLERAVLELRMQDQTQKEIAMSIGKTQMYVSRILKKIKDKYTQFQAGTLKREAINMSRGRGNQTVLNASIEWFVDEVVQTNPTIGLNSQGMYFNQRAVQQIGCKAGQCVQIGYDAAGPRLIIQVSDNGLKLRVQKSDKNGTLRITNKRLTGWLRQKKVLISKRYALQADTDSGFYYIELSRHA</sequence>
<evidence type="ECO:0000313" key="8">
    <source>
        <dbReference type="Proteomes" id="UP000464330"/>
    </source>
</evidence>
<evidence type="ECO:0000256" key="2">
    <source>
        <dbReference type="ARBA" id="ARBA00023082"/>
    </source>
</evidence>
<gene>
    <name evidence="7" type="primary">sigF_2</name>
    <name evidence="7" type="ORF">ERICV_03062</name>
</gene>
<feature type="domain" description="RNA polymerase sigma-70 region 4" evidence="6">
    <location>
        <begin position="180"/>
        <end position="220"/>
    </location>
</feature>
<keyword evidence="1" id="KW-0805">Transcription regulation</keyword>
<keyword evidence="4" id="KW-0804">Transcription</keyword>
<dbReference type="PANTHER" id="PTHR30385:SF4">
    <property type="entry name" value="RNA POLYMERASE SIGMA-E FACTOR"/>
    <property type="match status" value="1"/>
</dbReference>
<evidence type="ECO:0000259" key="6">
    <source>
        <dbReference type="Pfam" id="PF04545"/>
    </source>
</evidence>
<accession>A0A6C0QVC9</accession>
<feature type="domain" description="RNA polymerase sigma-70 region 2" evidence="5">
    <location>
        <begin position="18"/>
        <end position="90"/>
    </location>
</feature>
<dbReference type="Pfam" id="PF04542">
    <property type="entry name" value="Sigma70_r2"/>
    <property type="match status" value="1"/>
</dbReference>
<dbReference type="GO" id="GO:0016987">
    <property type="term" value="F:sigma factor activity"/>
    <property type="evidence" value="ECO:0007669"/>
    <property type="project" value="UniProtKB-KW"/>
</dbReference>
<dbReference type="Gene3D" id="1.20.140.160">
    <property type="match status" value="1"/>
</dbReference>
<name>A0A6C0QVC9_9BACL</name>